<dbReference type="InterPro" id="IPR050335">
    <property type="entry name" value="ERT1_acuK_gluconeogen_tf"/>
</dbReference>
<feature type="compositionally biased region" description="Polar residues" evidence="3">
    <location>
        <begin position="221"/>
        <end position="270"/>
    </location>
</feature>
<dbReference type="AlphaFoldDB" id="A0A397W4H1"/>
<feature type="region of interest" description="Disordered" evidence="3">
    <location>
        <begin position="221"/>
        <end position="314"/>
    </location>
</feature>
<organism evidence="5 6">
    <name type="scientific">Gigaspora rosea</name>
    <dbReference type="NCBI Taxonomy" id="44941"/>
    <lineage>
        <taxon>Eukaryota</taxon>
        <taxon>Fungi</taxon>
        <taxon>Fungi incertae sedis</taxon>
        <taxon>Mucoromycota</taxon>
        <taxon>Glomeromycotina</taxon>
        <taxon>Glomeromycetes</taxon>
        <taxon>Diversisporales</taxon>
        <taxon>Gigasporaceae</taxon>
        <taxon>Gigaspora</taxon>
    </lineage>
</organism>
<feature type="compositionally biased region" description="Basic and acidic residues" evidence="3">
    <location>
        <begin position="271"/>
        <end position="290"/>
    </location>
</feature>
<keyword evidence="2" id="KW-0539">Nucleus</keyword>
<keyword evidence="6" id="KW-1185">Reference proteome</keyword>
<feature type="compositionally biased region" description="Basic and acidic residues" evidence="3">
    <location>
        <begin position="331"/>
        <end position="357"/>
    </location>
</feature>
<evidence type="ECO:0000256" key="3">
    <source>
        <dbReference type="SAM" id="MobiDB-lite"/>
    </source>
</evidence>
<feature type="region of interest" description="Disordered" evidence="3">
    <location>
        <begin position="331"/>
        <end position="374"/>
    </location>
</feature>
<gene>
    <name evidence="5" type="ORF">C2G38_2027563</name>
</gene>
<evidence type="ECO:0000256" key="1">
    <source>
        <dbReference type="ARBA" id="ARBA00022723"/>
    </source>
</evidence>
<reference evidence="5 6" key="1">
    <citation type="submission" date="2018-06" db="EMBL/GenBank/DDBJ databases">
        <title>Comparative genomics reveals the genomic features of Rhizophagus irregularis, R. cerebriforme, R. diaphanum and Gigaspora rosea, and their symbiotic lifestyle signature.</title>
        <authorList>
            <person name="Morin E."/>
            <person name="San Clemente H."/>
            <person name="Chen E.C.H."/>
            <person name="De La Providencia I."/>
            <person name="Hainaut M."/>
            <person name="Kuo A."/>
            <person name="Kohler A."/>
            <person name="Murat C."/>
            <person name="Tang N."/>
            <person name="Roy S."/>
            <person name="Loubradou J."/>
            <person name="Henrissat B."/>
            <person name="Grigoriev I.V."/>
            <person name="Corradi N."/>
            <person name="Roux C."/>
            <person name="Martin F.M."/>
        </authorList>
    </citation>
    <scope>NUCLEOTIDE SEQUENCE [LARGE SCALE GENOMIC DNA]</scope>
    <source>
        <strain evidence="5 6">DAOM 194757</strain>
    </source>
</reference>
<dbReference type="EMBL" id="QKWP01000033">
    <property type="protein sequence ID" value="RIB29625.1"/>
    <property type="molecule type" value="Genomic_DNA"/>
</dbReference>
<sequence length="634" mass="68772">MPESVTTGNQYGYENPQQRATVSFQPFSAVTQATNSLNQMPQATTTYSFVPTPLIGQVSQPANGVKPKRQQVKNACVNCQKACKKCDDGRPCQRCIKYELMDTCKDSIRKERKKGIKRGPYKRKQPTEGGATNTNTASSTPDAVPSTAPVMPPVIPNGGVSMPFSHPIPVNLPLAALQFHSAGAPINVATPEGLGQFIMIPATNGATPYYLLVPSSHYPQQSSAANQKQEASITANQPQQSSVTSDQKQVSIYSSESHFSQTWQSVTESENSSKEKAQEPKVNEKTDKKVSIASKQDNEKDEEDKDPKDGQGSNLSVLSLVCSEICSEMLDKSHDPSKQKGKKSTERHNQSPKDKSSPKGSNSGAIPNIENTHCSVVNGNSKVFSTEQTLETKESSSTPNVKENKIVLGENNLNRQESKKGTFVSLTEQSAAVTPMQTDVESQPPTFAIPPACSPLVFSIPANSYSVAPTQVVPIKREITFSGVNASTDFKRARHSLINDATQGQFQLEQPSFPQQQVSITQQYYVPGVQNGPNYLQPSPNQQSRNPIESYEGQGTLFAGARFIDPRLPSPTSFSYVYNPNMSNNHVLQSEVDGKSFGSQSQDLNFSNTSSSGPAKTSESSIHNKQAFSNFGGN</sequence>
<feature type="region of interest" description="Disordered" evidence="3">
    <location>
        <begin position="386"/>
        <end position="414"/>
    </location>
</feature>
<proteinExistence type="predicted"/>
<evidence type="ECO:0000256" key="2">
    <source>
        <dbReference type="ARBA" id="ARBA00023242"/>
    </source>
</evidence>
<dbReference type="InterPro" id="IPR001138">
    <property type="entry name" value="Zn2Cys6_DnaBD"/>
</dbReference>
<dbReference type="PROSITE" id="PS50048">
    <property type="entry name" value="ZN2_CY6_FUNGAL_2"/>
    <property type="match status" value="1"/>
</dbReference>
<dbReference type="PANTHER" id="PTHR47659:SF7">
    <property type="entry name" value="FUNGAL TRANSCRIPTIONAL REGULATORY PROTEIN, N-TERMINAL DOMAIN-CONTAINING PROTEIN"/>
    <property type="match status" value="1"/>
</dbReference>
<feature type="compositionally biased region" description="Polar residues" evidence="3">
    <location>
        <begin position="597"/>
        <end position="634"/>
    </location>
</feature>
<feature type="region of interest" description="Disordered" evidence="3">
    <location>
        <begin position="115"/>
        <end position="150"/>
    </location>
</feature>
<feature type="compositionally biased region" description="Polar residues" evidence="3">
    <location>
        <begin position="130"/>
        <end position="141"/>
    </location>
</feature>
<protein>
    <recommendedName>
        <fullName evidence="4">Zn(2)-C6 fungal-type domain-containing protein</fullName>
    </recommendedName>
</protein>
<feature type="compositionally biased region" description="Polar residues" evidence="3">
    <location>
        <begin position="386"/>
        <end position="401"/>
    </location>
</feature>
<feature type="region of interest" description="Disordered" evidence="3">
    <location>
        <begin position="529"/>
        <end position="549"/>
    </location>
</feature>
<dbReference type="PANTHER" id="PTHR47659">
    <property type="entry name" value="ZN(II)2CYS6 TRANSCRIPTION FACTOR (EUROFUNG)-RELATED"/>
    <property type="match status" value="1"/>
</dbReference>
<evidence type="ECO:0000259" key="4">
    <source>
        <dbReference type="PROSITE" id="PS50048"/>
    </source>
</evidence>
<name>A0A397W4H1_9GLOM</name>
<dbReference type="CDD" id="cd00067">
    <property type="entry name" value="GAL4"/>
    <property type="match status" value="1"/>
</dbReference>
<feature type="compositionally biased region" description="Polar residues" evidence="3">
    <location>
        <begin position="531"/>
        <end position="547"/>
    </location>
</feature>
<dbReference type="GO" id="GO:0000981">
    <property type="term" value="F:DNA-binding transcription factor activity, RNA polymerase II-specific"/>
    <property type="evidence" value="ECO:0007669"/>
    <property type="project" value="InterPro"/>
</dbReference>
<dbReference type="GO" id="GO:0008270">
    <property type="term" value="F:zinc ion binding"/>
    <property type="evidence" value="ECO:0007669"/>
    <property type="project" value="InterPro"/>
</dbReference>
<feature type="domain" description="Zn(2)-C6 fungal-type" evidence="4">
    <location>
        <begin position="75"/>
        <end position="104"/>
    </location>
</feature>
<feature type="compositionally biased region" description="Basic residues" evidence="3">
    <location>
        <begin position="115"/>
        <end position="124"/>
    </location>
</feature>
<keyword evidence="1" id="KW-0479">Metal-binding</keyword>
<feature type="compositionally biased region" description="Polar residues" evidence="3">
    <location>
        <begin position="358"/>
        <end position="374"/>
    </location>
</feature>
<comment type="caution">
    <text evidence="5">The sequence shown here is derived from an EMBL/GenBank/DDBJ whole genome shotgun (WGS) entry which is preliminary data.</text>
</comment>
<dbReference type="Proteomes" id="UP000266673">
    <property type="component" value="Unassembled WGS sequence"/>
</dbReference>
<dbReference type="SMART" id="SM00066">
    <property type="entry name" value="GAL4"/>
    <property type="match status" value="1"/>
</dbReference>
<dbReference type="STRING" id="44941.A0A397W4H1"/>
<feature type="region of interest" description="Disordered" evidence="3">
    <location>
        <begin position="595"/>
        <end position="634"/>
    </location>
</feature>
<evidence type="ECO:0000313" key="5">
    <source>
        <dbReference type="EMBL" id="RIB29625.1"/>
    </source>
</evidence>
<evidence type="ECO:0000313" key="6">
    <source>
        <dbReference type="Proteomes" id="UP000266673"/>
    </source>
</evidence>
<dbReference type="OrthoDB" id="5575144at2759"/>
<accession>A0A397W4H1</accession>